<organism evidence="4 5">
    <name type="scientific">Xylaria bambusicola</name>
    <dbReference type="NCBI Taxonomy" id="326684"/>
    <lineage>
        <taxon>Eukaryota</taxon>
        <taxon>Fungi</taxon>
        <taxon>Dikarya</taxon>
        <taxon>Ascomycota</taxon>
        <taxon>Pezizomycotina</taxon>
        <taxon>Sordariomycetes</taxon>
        <taxon>Xylariomycetidae</taxon>
        <taxon>Xylariales</taxon>
        <taxon>Xylariaceae</taxon>
        <taxon>Xylaria</taxon>
    </lineage>
</organism>
<comment type="caution">
    <text evidence="4">The sequence shown here is derived from an EMBL/GenBank/DDBJ whole genome shotgun (WGS) entry which is preliminary data.</text>
</comment>
<evidence type="ECO:0008006" key="6">
    <source>
        <dbReference type="Google" id="ProtNLM"/>
    </source>
</evidence>
<gene>
    <name evidence="4" type="ORF">RRF57_006421</name>
</gene>
<dbReference type="PANTHER" id="PTHR47259:SF2">
    <property type="entry name" value="URACIL-REGULATED PROTEIN 1"/>
    <property type="match status" value="1"/>
</dbReference>
<evidence type="ECO:0000259" key="2">
    <source>
        <dbReference type="Pfam" id="PF00925"/>
    </source>
</evidence>
<feature type="domain" description="GTP cyclohydrolase N-terminal" evidence="3">
    <location>
        <begin position="104"/>
        <end position="280"/>
    </location>
</feature>
<proteinExistence type="predicted"/>
<dbReference type="InterPro" id="IPR032677">
    <property type="entry name" value="GTP_cyclohydro_II"/>
</dbReference>
<protein>
    <recommendedName>
        <fullName evidence="6">GTP cyclohydrolase II domain-containing protein</fullName>
    </recommendedName>
</protein>
<dbReference type="PANTHER" id="PTHR47259">
    <property type="match status" value="1"/>
</dbReference>
<dbReference type="AlphaFoldDB" id="A0AAN7UQ78"/>
<keyword evidence="5" id="KW-1185">Reference proteome</keyword>
<evidence type="ECO:0000256" key="1">
    <source>
        <dbReference type="SAM" id="MobiDB-lite"/>
    </source>
</evidence>
<evidence type="ECO:0000313" key="5">
    <source>
        <dbReference type="Proteomes" id="UP001305414"/>
    </source>
</evidence>
<feature type="region of interest" description="Disordered" evidence="1">
    <location>
        <begin position="49"/>
        <end position="92"/>
    </location>
</feature>
<dbReference type="InterPro" id="IPR022163">
    <property type="entry name" value="GTP_CH_N"/>
</dbReference>
<feature type="compositionally biased region" description="Polar residues" evidence="1">
    <location>
        <begin position="49"/>
        <end position="79"/>
    </location>
</feature>
<sequence length="510" mass="56108">MASSGSSAGDVGHGAADILQALKAIQENQARLAAEVESLSQRLDTVVPSTISPTLNGKSPPESNLPTVSSLPQPALATSSKDENSAVRKQEEKAGFNSRIILTHKPIPLNWGAPGPERGPVVVSRASSTIRKRNAHGGSYSIYFALAVASKQLNVNHKPDFTNTEPAVNIGPFPQWSDKEKIVAMDPWGHLAPWMYKDIVQKEDVDIRPTIAITKAHMKLPELEDSVRSGRLVPDGKVCLNEAGELAVTKFAVEPVWYLPGVAERFGIDEAVLRRSLFEHTGGSYPEQLITRGDIKVFLPPIGMPNSRPQNDQSSAYHLLGGLTVYCFGDPAKMSDENVRLSLRIHDECNGSDVFGSDICTCRPYLIFGIEEAVKEAQNGGSGVVIYFRKEGRALGEVTKRGEDRASDYFKRTENIAGVKDMRFQALMPDILHWLGIKKIDRMLSMSNMKHDAIVGQGIPIHERVELPEDLMPADSRVEIDAKITAGYFTTGRRMTEEELQAVRGRMWEE</sequence>
<name>A0AAN7UQ78_9PEZI</name>
<accession>A0AAN7UQ78</accession>
<dbReference type="Gene3D" id="3.40.50.10990">
    <property type="entry name" value="GTP cyclohydrolase II"/>
    <property type="match status" value="1"/>
</dbReference>
<dbReference type="SUPFAM" id="SSF142695">
    <property type="entry name" value="RibA-like"/>
    <property type="match status" value="1"/>
</dbReference>
<dbReference type="Pfam" id="PF12471">
    <property type="entry name" value="GTP_CH_N"/>
    <property type="match status" value="1"/>
</dbReference>
<evidence type="ECO:0000313" key="4">
    <source>
        <dbReference type="EMBL" id="KAK5630706.1"/>
    </source>
</evidence>
<dbReference type="EMBL" id="JAWHQM010000017">
    <property type="protein sequence ID" value="KAK5630706.1"/>
    <property type="molecule type" value="Genomic_DNA"/>
</dbReference>
<reference evidence="4 5" key="1">
    <citation type="submission" date="2023-10" db="EMBL/GenBank/DDBJ databases">
        <title>Draft genome sequence of Xylaria bambusicola isolate GMP-LS, the root and basal stem rot pathogen of sugarcane in Indonesia.</title>
        <authorList>
            <person name="Selvaraj P."/>
            <person name="Muralishankar V."/>
            <person name="Muruganantham S."/>
            <person name="Sp S."/>
            <person name="Haryani S."/>
            <person name="Lau K.J.X."/>
            <person name="Naqvi N.I."/>
        </authorList>
    </citation>
    <scope>NUCLEOTIDE SEQUENCE [LARGE SCALE GENOMIC DNA]</scope>
    <source>
        <strain evidence="4">GMP-LS</strain>
    </source>
</reference>
<evidence type="ECO:0000259" key="3">
    <source>
        <dbReference type="Pfam" id="PF12471"/>
    </source>
</evidence>
<dbReference type="Proteomes" id="UP001305414">
    <property type="component" value="Unassembled WGS sequence"/>
</dbReference>
<feature type="domain" description="GTP cyclohydrolase II" evidence="2">
    <location>
        <begin position="340"/>
        <end position="465"/>
    </location>
</feature>
<dbReference type="NCBIfam" id="NF005536">
    <property type="entry name" value="PRK07198.1"/>
    <property type="match status" value="1"/>
</dbReference>
<dbReference type="Pfam" id="PF00925">
    <property type="entry name" value="GTP_cyclohydro2"/>
    <property type="match status" value="1"/>
</dbReference>
<feature type="compositionally biased region" description="Basic and acidic residues" evidence="1">
    <location>
        <begin position="80"/>
        <end position="92"/>
    </location>
</feature>
<dbReference type="InterPro" id="IPR036144">
    <property type="entry name" value="RibA-like_sf"/>
</dbReference>